<evidence type="ECO:0000313" key="2">
    <source>
        <dbReference type="Proteomes" id="UP000217199"/>
    </source>
</evidence>
<name>A0A286U9V0_9AGAM</name>
<dbReference type="CDD" id="cd02440">
    <property type="entry name" value="AdoMet_MTases"/>
    <property type="match status" value="1"/>
</dbReference>
<dbReference type="PANTHER" id="PTHR43591:SF24">
    <property type="entry name" value="2-METHOXY-6-POLYPRENYL-1,4-BENZOQUINOL METHYLASE, MITOCHONDRIAL"/>
    <property type="match status" value="1"/>
</dbReference>
<dbReference type="PANTHER" id="PTHR43591">
    <property type="entry name" value="METHYLTRANSFERASE"/>
    <property type="match status" value="1"/>
</dbReference>
<comment type="caution">
    <text evidence="1">The sequence shown here is derived from an EMBL/GenBank/DDBJ whole genome shotgun (WGS) entry which is preliminary data.</text>
</comment>
<gene>
    <name evidence="1" type="ORF">PNOK_0796700</name>
</gene>
<dbReference type="SUPFAM" id="SSF53335">
    <property type="entry name" value="S-adenosyl-L-methionine-dependent methyltransferases"/>
    <property type="match status" value="1"/>
</dbReference>
<dbReference type="Pfam" id="PF01209">
    <property type="entry name" value="Ubie_methyltran"/>
    <property type="match status" value="1"/>
</dbReference>
<dbReference type="GO" id="GO:0008168">
    <property type="term" value="F:methyltransferase activity"/>
    <property type="evidence" value="ECO:0007669"/>
    <property type="project" value="UniProtKB-KW"/>
</dbReference>
<dbReference type="AlphaFoldDB" id="A0A286U9V0"/>
<dbReference type="GO" id="GO:0032259">
    <property type="term" value="P:methylation"/>
    <property type="evidence" value="ECO:0007669"/>
    <property type="project" value="UniProtKB-KW"/>
</dbReference>
<dbReference type="OrthoDB" id="184880at2759"/>
<dbReference type="Proteomes" id="UP000217199">
    <property type="component" value="Unassembled WGS sequence"/>
</dbReference>
<proteinExistence type="predicted"/>
<dbReference type="InterPro" id="IPR029063">
    <property type="entry name" value="SAM-dependent_MTases_sf"/>
</dbReference>
<keyword evidence="1" id="KW-0808">Transferase</keyword>
<accession>A0A286U9V0</accession>
<dbReference type="Gene3D" id="3.40.50.150">
    <property type="entry name" value="Vaccinia Virus protein VP39"/>
    <property type="match status" value="1"/>
</dbReference>
<dbReference type="STRING" id="2282107.A0A286U9V0"/>
<dbReference type="EMBL" id="NBII01000008">
    <property type="protein sequence ID" value="PAV16347.1"/>
    <property type="molecule type" value="Genomic_DNA"/>
</dbReference>
<keyword evidence="2" id="KW-1185">Reference proteome</keyword>
<organism evidence="1 2">
    <name type="scientific">Pyrrhoderma noxium</name>
    <dbReference type="NCBI Taxonomy" id="2282107"/>
    <lineage>
        <taxon>Eukaryota</taxon>
        <taxon>Fungi</taxon>
        <taxon>Dikarya</taxon>
        <taxon>Basidiomycota</taxon>
        <taxon>Agaricomycotina</taxon>
        <taxon>Agaricomycetes</taxon>
        <taxon>Hymenochaetales</taxon>
        <taxon>Hymenochaetaceae</taxon>
        <taxon>Pyrrhoderma</taxon>
    </lineage>
</organism>
<dbReference type="InParanoid" id="A0A286U9V0"/>
<protein>
    <submittedName>
        <fullName evidence="1">S-adenosyl-L-methionine-dependent methyltransferase</fullName>
    </submittedName>
</protein>
<sequence>MKYTQRHSFDADHYVLSRSRDEQDRLNKQHEYITEAVFDGRLIFKNNTKVRPGMKVLDSATGTGCWILALSKEVDSSISLVGADISSTMFPDSHPRNVQFVETSVTNMPEKWTETFDFINQRFLIAALTATQWAVALKELYRVLKPGGTIQITELHSFNPVGEGLRKSGEVWKKFMSLLEEKGHLSDSGYRIKDFARNAGFENVEESVQRAPIGRRWGKLGEAGAENLKRGLRVLEPANIGRGGLENVNTCTKSQSLVECARQEWDNCEGLYLSVTVFTARKPL</sequence>
<reference evidence="1 2" key="1">
    <citation type="journal article" date="2017" name="Mol. Ecol.">
        <title>Comparative and population genomic landscape of Phellinus noxius: A hypervariable fungus causing root rot in trees.</title>
        <authorList>
            <person name="Chung C.L."/>
            <person name="Lee T.J."/>
            <person name="Akiba M."/>
            <person name="Lee H.H."/>
            <person name="Kuo T.H."/>
            <person name="Liu D."/>
            <person name="Ke H.M."/>
            <person name="Yokoi T."/>
            <person name="Roa M.B."/>
            <person name="Lu M.J."/>
            <person name="Chang Y.Y."/>
            <person name="Ann P.J."/>
            <person name="Tsai J.N."/>
            <person name="Chen C.Y."/>
            <person name="Tzean S.S."/>
            <person name="Ota Y."/>
            <person name="Hattori T."/>
            <person name="Sahashi N."/>
            <person name="Liou R.F."/>
            <person name="Kikuchi T."/>
            <person name="Tsai I.J."/>
        </authorList>
    </citation>
    <scope>NUCLEOTIDE SEQUENCE [LARGE SCALE GENOMIC DNA]</scope>
    <source>
        <strain evidence="1 2">FFPRI411160</strain>
    </source>
</reference>
<keyword evidence="1" id="KW-0489">Methyltransferase</keyword>
<evidence type="ECO:0000313" key="1">
    <source>
        <dbReference type="EMBL" id="PAV16347.1"/>
    </source>
</evidence>